<feature type="compositionally biased region" description="Basic and acidic residues" evidence="1">
    <location>
        <begin position="179"/>
        <end position="193"/>
    </location>
</feature>
<dbReference type="EMBL" id="JACGCI010000107">
    <property type="protein sequence ID" value="KAF6745354.1"/>
    <property type="molecule type" value="Genomic_DNA"/>
</dbReference>
<sequence>MSRPESREGVGGMSWPESREGVGGMSWPESREGVGGSSEAQDNADFYTCPVLLRERIQPGDTAGGPSPSVAEDLPLFPSLLFDGPPLEALSTYQWFNKDGELSPAGMCWEAAAGLATPTKDPPKDEGPPSETEEDEVPPPRPPKDEGAPSEGKEDAVPPPLAGTKRPRGRRAGKKKSRGGVDHRGPDPQESKRLSLYKHHTSRADYYISDLFSAARAANRTYSGWMGRNPPATARDEINRRYKKGTLGECMGEFQLIPAARGHRSATILLDREGRAFLVRTSPATWLEARAEAFWSAVSAFMKAPLEAEEAQGKARSRGKHLPVILGYYRPYTPDIKLAEFHSRYPKEAEVFISTPIIRRLVGWASSLVWLYFPNVAKRYRACGEWHREHSKQGPQFGLFWNLCINGILVGERRVHCEPHADWKNIVGVCIVIVYQIPGTAFDHTKKSWLCIWEAGVCLELPPWVAVEYPSSLFYHFNVDIDGIKIVTTNGEQPTPGDVDECYGRGSLVFFNQASMFQSSETGFPTLKAAREAGEDTTRPFSADIRAAFETHAVYRALPT</sequence>
<proteinExistence type="predicted"/>
<feature type="region of interest" description="Disordered" evidence="1">
    <location>
        <begin position="115"/>
        <end position="195"/>
    </location>
</feature>
<dbReference type="Proteomes" id="UP000521943">
    <property type="component" value="Unassembled WGS sequence"/>
</dbReference>
<gene>
    <name evidence="2" type="ORF">DFP72DRAFT_1077669</name>
</gene>
<dbReference type="OrthoDB" id="3266461at2759"/>
<reference evidence="2 3" key="1">
    <citation type="submission" date="2020-07" db="EMBL/GenBank/DDBJ databases">
        <title>Comparative genomics of pyrophilous fungi reveals a link between fire events and developmental genes.</title>
        <authorList>
            <consortium name="DOE Joint Genome Institute"/>
            <person name="Steindorff A.S."/>
            <person name="Carver A."/>
            <person name="Calhoun S."/>
            <person name="Stillman K."/>
            <person name="Liu H."/>
            <person name="Lipzen A."/>
            <person name="Pangilinan J."/>
            <person name="Labutti K."/>
            <person name="Bruns T.D."/>
            <person name="Grigoriev I.V."/>
        </authorList>
    </citation>
    <scope>NUCLEOTIDE SEQUENCE [LARGE SCALE GENOMIC DNA]</scope>
    <source>
        <strain evidence="2 3">CBS 144469</strain>
    </source>
</reference>
<feature type="region of interest" description="Disordered" evidence="1">
    <location>
        <begin position="1"/>
        <end position="42"/>
    </location>
</feature>
<feature type="compositionally biased region" description="Basic and acidic residues" evidence="1">
    <location>
        <begin position="142"/>
        <end position="156"/>
    </location>
</feature>
<keyword evidence="3" id="KW-1185">Reference proteome</keyword>
<feature type="compositionally biased region" description="Basic residues" evidence="1">
    <location>
        <begin position="165"/>
        <end position="178"/>
    </location>
</feature>
<comment type="caution">
    <text evidence="2">The sequence shown here is derived from an EMBL/GenBank/DDBJ whole genome shotgun (WGS) entry which is preliminary data.</text>
</comment>
<dbReference type="AlphaFoldDB" id="A0A8H6LX47"/>
<accession>A0A8H6LX47</accession>
<evidence type="ECO:0000256" key="1">
    <source>
        <dbReference type="SAM" id="MobiDB-lite"/>
    </source>
</evidence>
<protein>
    <submittedName>
        <fullName evidence="2">Uncharacterized protein</fullName>
    </submittedName>
</protein>
<organism evidence="2 3">
    <name type="scientific">Ephemerocybe angulata</name>
    <dbReference type="NCBI Taxonomy" id="980116"/>
    <lineage>
        <taxon>Eukaryota</taxon>
        <taxon>Fungi</taxon>
        <taxon>Dikarya</taxon>
        <taxon>Basidiomycota</taxon>
        <taxon>Agaricomycotina</taxon>
        <taxon>Agaricomycetes</taxon>
        <taxon>Agaricomycetidae</taxon>
        <taxon>Agaricales</taxon>
        <taxon>Agaricineae</taxon>
        <taxon>Psathyrellaceae</taxon>
        <taxon>Ephemerocybe</taxon>
    </lineage>
</organism>
<name>A0A8H6LX47_9AGAR</name>
<evidence type="ECO:0000313" key="2">
    <source>
        <dbReference type="EMBL" id="KAF6745354.1"/>
    </source>
</evidence>
<evidence type="ECO:0000313" key="3">
    <source>
        <dbReference type="Proteomes" id="UP000521943"/>
    </source>
</evidence>